<dbReference type="EMBL" id="ML976615">
    <property type="protein sequence ID" value="KAF1847123.1"/>
    <property type="molecule type" value="Genomic_DNA"/>
</dbReference>
<feature type="region of interest" description="Disordered" evidence="1">
    <location>
        <begin position="1"/>
        <end position="92"/>
    </location>
</feature>
<dbReference type="AlphaFoldDB" id="A0A9P4GJ26"/>
<evidence type="ECO:0000256" key="1">
    <source>
        <dbReference type="SAM" id="MobiDB-lite"/>
    </source>
</evidence>
<dbReference type="RefSeq" id="XP_040789686.1">
    <property type="nucleotide sequence ID" value="XM_040932779.1"/>
</dbReference>
<accession>A0A9P4GJ26</accession>
<proteinExistence type="predicted"/>
<dbReference type="GeneID" id="63850030"/>
<evidence type="ECO:0000313" key="3">
    <source>
        <dbReference type="Proteomes" id="UP000800039"/>
    </source>
</evidence>
<dbReference type="Proteomes" id="UP000800039">
    <property type="component" value="Unassembled WGS sequence"/>
</dbReference>
<keyword evidence="3" id="KW-1185">Reference proteome</keyword>
<evidence type="ECO:0000313" key="2">
    <source>
        <dbReference type="EMBL" id="KAF1847123.1"/>
    </source>
</evidence>
<reference evidence="2" key="1">
    <citation type="submission" date="2020-01" db="EMBL/GenBank/DDBJ databases">
        <authorList>
            <consortium name="DOE Joint Genome Institute"/>
            <person name="Haridas S."/>
            <person name="Albert R."/>
            <person name="Binder M."/>
            <person name="Bloem J."/>
            <person name="Labutti K."/>
            <person name="Salamov A."/>
            <person name="Andreopoulos B."/>
            <person name="Baker S.E."/>
            <person name="Barry K."/>
            <person name="Bills G."/>
            <person name="Bluhm B.H."/>
            <person name="Cannon C."/>
            <person name="Castanera R."/>
            <person name="Culley D.E."/>
            <person name="Daum C."/>
            <person name="Ezra D."/>
            <person name="Gonzalez J.B."/>
            <person name="Henrissat B."/>
            <person name="Kuo A."/>
            <person name="Liang C."/>
            <person name="Lipzen A."/>
            <person name="Lutzoni F."/>
            <person name="Magnuson J."/>
            <person name="Mondo S."/>
            <person name="Nolan M."/>
            <person name="Ohm R."/>
            <person name="Pangilinan J."/>
            <person name="Park H.-J."/>
            <person name="Ramirez L."/>
            <person name="Alfaro M."/>
            <person name="Sun H."/>
            <person name="Tritt A."/>
            <person name="Yoshinaga Y."/>
            <person name="Zwiers L.-H."/>
            <person name="Turgeon B.G."/>
            <person name="Goodwin S.B."/>
            <person name="Spatafora J.W."/>
            <person name="Crous P.W."/>
            <person name="Grigoriev I.V."/>
        </authorList>
    </citation>
    <scope>NUCLEOTIDE SEQUENCE</scope>
    <source>
        <strain evidence="2">CBS 394.84</strain>
    </source>
</reference>
<gene>
    <name evidence="2" type="ORF">K460DRAFT_363226</name>
</gene>
<name>A0A9P4GJ26_9PLEO</name>
<protein>
    <submittedName>
        <fullName evidence="2">Uncharacterized protein</fullName>
    </submittedName>
</protein>
<organism evidence="2 3">
    <name type="scientific">Cucurbitaria berberidis CBS 394.84</name>
    <dbReference type="NCBI Taxonomy" id="1168544"/>
    <lineage>
        <taxon>Eukaryota</taxon>
        <taxon>Fungi</taxon>
        <taxon>Dikarya</taxon>
        <taxon>Ascomycota</taxon>
        <taxon>Pezizomycotina</taxon>
        <taxon>Dothideomycetes</taxon>
        <taxon>Pleosporomycetidae</taxon>
        <taxon>Pleosporales</taxon>
        <taxon>Pleosporineae</taxon>
        <taxon>Cucurbitariaceae</taxon>
        <taxon>Cucurbitaria</taxon>
    </lineage>
</organism>
<sequence length="92" mass="10169">MLQTQVKTPTHDYTTHGLRVKSKTPANRSSLLHATFRHKHANIPSPPTQQRRSAIGSPSFPTNRRKASITPSLHFRGELLNPAEIPRAGPGN</sequence>
<comment type="caution">
    <text evidence="2">The sequence shown here is derived from an EMBL/GenBank/DDBJ whole genome shotgun (WGS) entry which is preliminary data.</text>
</comment>